<dbReference type="Pfam" id="PF13186">
    <property type="entry name" value="SPASM"/>
    <property type="match status" value="1"/>
</dbReference>
<keyword evidence="2" id="KW-0479">Metal-binding</keyword>
<feature type="domain" description="Radical SAM core" evidence="5">
    <location>
        <begin position="93"/>
        <end position="302"/>
    </location>
</feature>
<dbReference type="Proteomes" id="UP000248132">
    <property type="component" value="Unassembled WGS sequence"/>
</dbReference>
<dbReference type="RefSeq" id="WP_110462682.1">
    <property type="nucleotide sequence ID" value="NZ_QKMR01000016.1"/>
</dbReference>
<dbReference type="InterPro" id="IPR007197">
    <property type="entry name" value="rSAM"/>
</dbReference>
<dbReference type="GO" id="GO:0003824">
    <property type="term" value="F:catalytic activity"/>
    <property type="evidence" value="ECO:0007669"/>
    <property type="project" value="InterPro"/>
</dbReference>
<reference evidence="6 7" key="1">
    <citation type="submission" date="2018-06" db="EMBL/GenBank/DDBJ databases">
        <title>Genomic Encyclopedia of Type Strains, Phase I: the one thousand microbial genomes (KMG-I) project.</title>
        <authorList>
            <person name="Kyrpides N."/>
        </authorList>
    </citation>
    <scope>NUCLEOTIDE SEQUENCE [LARGE SCALE GENOMIC DNA]</scope>
    <source>
        <strain evidence="6 7">DSM 19573</strain>
    </source>
</reference>
<keyword evidence="7" id="KW-1185">Reference proteome</keyword>
<keyword evidence="3" id="KW-0408">Iron</keyword>
<dbReference type="PANTHER" id="PTHR11228:SF34">
    <property type="entry name" value="TUNGSTEN-CONTAINING ALDEHYDE FERREDOXIN OXIDOREDUCTASE COFACTOR MODIFYING PROTEIN"/>
    <property type="match status" value="1"/>
</dbReference>
<organism evidence="6 7">
    <name type="scientific">Ruminiclostridium sufflavum DSM 19573</name>
    <dbReference type="NCBI Taxonomy" id="1121337"/>
    <lineage>
        <taxon>Bacteria</taxon>
        <taxon>Bacillati</taxon>
        <taxon>Bacillota</taxon>
        <taxon>Clostridia</taxon>
        <taxon>Eubacteriales</taxon>
        <taxon>Oscillospiraceae</taxon>
        <taxon>Ruminiclostridium</taxon>
    </lineage>
</organism>
<dbReference type="SFLD" id="SFLDG01386">
    <property type="entry name" value="main_SPASM_domain-containing"/>
    <property type="match status" value="1"/>
</dbReference>
<dbReference type="SFLD" id="SFLDS00029">
    <property type="entry name" value="Radical_SAM"/>
    <property type="match status" value="1"/>
</dbReference>
<dbReference type="Gene3D" id="3.20.20.70">
    <property type="entry name" value="Aldolase class I"/>
    <property type="match status" value="1"/>
</dbReference>
<protein>
    <submittedName>
        <fullName evidence="6">Radical SAM protein with 4Fe4S-binding SPASM domain</fullName>
    </submittedName>
</protein>
<dbReference type="InterPro" id="IPR050377">
    <property type="entry name" value="Radical_SAM_PqqE_MftC-like"/>
</dbReference>
<evidence type="ECO:0000313" key="6">
    <source>
        <dbReference type="EMBL" id="PYG86859.1"/>
    </source>
</evidence>
<dbReference type="OrthoDB" id="9810775at2"/>
<evidence type="ECO:0000313" key="7">
    <source>
        <dbReference type="Proteomes" id="UP000248132"/>
    </source>
</evidence>
<dbReference type="AlphaFoldDB" id="A0A318XMI9"/>
<accession>A0A318XMI9</accession>
<gene>
    <name evidence="6" type="ORF">LY28_02680</name>
</gene>
<evidence type="ECO:0000259" key="5">
    <source>
        <dbReference type="PROSITE" id="PS51918"/>
    </source>
</evidence>
<dbReference type="GO" id="GO:0046872">
    <property type="term" value="F:metal ion binding"/>
    <property type="evidence" value="ECO:0007669"/>
    <property type="project" value="UniProtKB-KW"/>
</dbReference>
<name>A0A318XMI9_9FIRM</name>
<dbReference type="SFLD" id="SFLDG01067">
    <property type="entry name" value="SPASM/twitch_domain_containing"/>
    <property type="match status" value="1"/>
</dbReference>
<proteinExistence type="predicted"/>
<evidence type="ECO:0000256" key="1">
    <source>
        <dbReference type="ARBA" id="ARBA00022691"/>
    </source>
</evidence>
<dbReference type="InterPro" id="IPR023885">
    <property type="entry name" value="4Fe4S-binding_SPASM_dom"/>
</dbReference>
<evidence type="ECO:0000256" key="2">
    <source>
        <dbReference type="ARBA" id="ARBA00022723"/>
    </source>
</evidence>
<evidence type="ECO:0000256" key="3">
    <source>
        <dbReference type="ARBA" id="ARBA00023004"/>
    </source>
</evidence>
<sequence length="416" mass="47279">MYYRLNNSCQLVRGALRGAIYDFQSGKVFSINQDALKLLDECRNKSVEDVIDINSPHNKNVLDFMDQLTYTGLGSAYIYKPKNKKQAEPEDEDEKLSFLWIELTSKCNNKCLHCYSSSDACRNDDKVTHDHWMSLISEAHREGAASIQLIGGEPLLYPGWRELVIKANEEGYEFIEIFTNATLIDDSCIEFFKQQKVNVATTIYADNAEVHDKVTLHQGSFRKTMNAVRKILDEGIPLRIASIIMKANENEADNIIKLLEDLGVETTKLDVVRPTGRGDDEELLPERFKIPMIKPPFYTSYEEFWKARKQHNCLAGKIAVTSTGDVIPCIFARNEVCGNILASSLGDILKGSALKRCWSTTKDHVKKCKDCEYRYACYDCRPKAQGSDSSKDWCACTEDCGYDPYTGIWENLDKKE</sequence>
<dbReference type="PANTHER" id="PTHR11228">
    <property type="entry name" value="RADICAL SAM DOMAIN PROTEIN"/>
    <property type="match status" value="1"/>
</dbReference>
<dbReference type="PROSITE" id="PS51918">
    <property type="entry name" value="RADICAL_SAM"/>
    <property type="match status" value="1"/>
</dbReference>
<dbReference type="CDD" id="cd01335">
    <property type="entry name" value="Radical_SAM"/>
    <property type="match status" value="1"/>
</dbReference>
<dbReference type="GO" id="GO:0051536">
    <property type="term" value="F:iron-sulfur cluster binding"/>
    <property type="evidence" value="ECO:0007669"/>
    <property type="project" value="UniProtKB-KW"/>
</dbReference>
<comment type="caution">
    <text evidence="6">The sequence shown here is derived from an EMBL/GenBank/DDBJ whole genome shotgun (WGS) entry which is preliminary data.</text>
</comment>
<dbReference type="InterPro" id="IPR013785">
    <property type="entry name" value="Aldolase_TIM"/>
</dbReference>
<evidence type="ECO:0000256" key="4">
    <source>
        <dbReference type="ARBA" id="ARBA00023014"/>
    </source>
</evidence>
<keyword evidence="1" id="KW-0949">S-adenosyl-L-methionine</keyword>
<dbReference type="SUPFAM" id="SSF102114">
    <property type="entry name" value="Radical SAM enzymes"/>
    <property type="match status" value="1"/>
</dbReference>
<dbReference type="Pfam" id="PF04055">
    <property type="entry name" value="Radical_SAM"/>
    <property type="match status" value="1"/>
</dbReference>
<dbReference type="EMBL" id="QKMR01000016">
    <property type="protein sequence ID" value="PYG86859.1"/>
    <property type="molecule type" value="Genomic_DNA"/>
</dbReference>
<dbReference type="InterPro" id="IPR058240">
    <property type="entry name" value="rSAM_sf"/>
</dbReference>
<keyword evidence="4" id="KW-0411">Iron-sulfur</keyword>